<dbReference type="Gene3D" id="3.40.50.720">
    <property type="entry name" value="NAD(P)-binding Rossmann-like Domain"/>
    <property type="match status" value="1"/>
</dbReference>
<dbReference type="InterPro" id="IPR015896">
    <property type="entry name" value="4pyrrol_synth_GluRdtase_dimer"/>
</dbReference>
<dbReference type="Proteomes" id="UP000183894">
    <property type="component" value="Unassembled WGS sequence"/>
</dbReference>
<dbReference type="RefSeq" id="WP_074794654.1">
    <property type="nucleotide sequence ID" value="NZ_FOAD01000005.1"/>
</dbReference>
<comment type="domain">
    <text evidence="8">Possesses an unusual extended V-shaped dimeric structure with each monomer consisting of three distinct domains arranged along a curved 'spinal' alpha-helix. The N-terminal catalytic domain specifically recognizes the glutamate moiety of the substrate. The second domain is the NADPH-binding domain, and the third C-terminal domain is responsible for dimerization.</text>
</comment>
<dbReference type="PANTHER" id="PTHR43013:SF1">
    <property type="entry name" value="GLUTAMYL-TRNA REDUCTASE"/>
    <property type="match status" value="1"/>
</dbReference>
<evidence type="ECO:0000259" key="15">
    <source>
        <dbReference type="Pfam" id="PF00745"/>
    </source>
</evidence>
<dbReference type="InterPro" id="IPR036291">
    <property type="entry name" value="NAD(P)-bd_dom_sf"/>
</dbReference>
<dbReference type="InterPro" id="IPR015895">
    <property type="entry name" value="4pyrrol_synth_GluRdtase_N"/>
</dbReference>
<evidence type="ECO:0000256" key="9">
    <source>
        <dbReference type="PIRSR" id="PIRSR000445-1"/>
    </source>
</evidence>
<feature type="binding site" evidence="8 10">
    <location>
        <position position="115"/>
    </location>
    <ligand>
        <name>substrate</name>
    </ligand>
</feature>
<comment type="catalytic activity">
    <reaction evidence="7 8 13">
        <text>(S)-4-amino-5-oxopentanoate + tRNA(Glu) + NADP(+) = L-glutamyl-tRNA(Glu) + NADPH + H(+)</text>
        <dbReference type="Rhea" id="RHEA:12344"/>
        <dbReference type="Rhea" id="RHEA-COMP:9663"/>
        <dbReference type="Rhea" id="RHEA-COMP:9680"/>
        <dbReference type="ChEBI" id="CHEBI:15378"/>
        <dbReference type="ChEBI" id="CHEBI:57501"/>
        <dbReference type="ChEBI" id="CHEBI:57783"/>
        <dbReference type="ChEBI" id="CHEBI:58349"/>
        <dbReference type="ChEBI" id="CHEBI:78442"/>
        <dbReference type="ChEBI" id="CHEBI:78520"/>
        <dbReference type="EC" id="1.2.1.70"/>
    </reaction>
</comment>
<comment type="miscellaneous">
    <text evidence="8">During catalysis, the active site Cys acts as a nucleophile attacking the alpha-carbonyl group of tRNA-bound glutamate with the formation of a thioester intermediate between enzyme and glutamate, and the concomitant release of tRNA(Glu). The thioester intermediate is finally reduced by direct hydride transfer from NADPH, to form the product GSA.</text>
</comment>
<dbReference type="SUPFAM" id="SSF69742">
    <property type="entry name" value="Glutamyl tRNA-reductase catalytic, N-terminal domain"/>
    <property type="match status" value="1"/>
</dbReference>
<evidence type="ECO:0000256" key="2">
    <source>
        <dbReference type="ARBA" id="ARBA00005916"/>
    </source>
</evidence>
<dbReference type="EMBL" id="FOAD01000005">
    <property type="protein sequence ID" value="SEL55324.1"/>
    <property type="molecule type" value="Genomic_DNA"/>
</dbReference>
<feature type="region of interest" description="Disordered" evidence="14">
    <location>
        <begin position="412"/>
        <end position="465"/>
    </location>
</feature>
<evidence type="ECO:0000256" key="10">
    <source>
        <dbReference type="PIRSR" id="PIRSR000445-2"/>
    </source>
</evidence>
<feature type="compositionally biased region" description="Basic and acidic residues" evidence="14">
    <location>
        <begin position="418"/>
        <end position="431"/>
    </location>
</feature>
<evidence type="ECO:0000256" key="4">
    <source>
        <dbReference type="ARBA" id="ARBA00022857"/>
    </source>
</evidence>
<accession>A0A1H7R5Y5</accession>
<evidence type="ECO:0000256" key="14">
    <source>
        <dbReference type="SAM" id="MobiDB-lite"/>
    </source>
</evidence>
<dbReference type="GO" id="GO:0008883">
    <property type="term" value="F:glutamyl-tRNA reductase activity"/>
    <property type="evidence" value="ECO:0007669"/>
    <property type="project" value="UniProtKB-UniRule"/>
</dbReference>
<comment type="similarity">
    <text evidence="2 8 13">Belongs to the glutamyl-tRNA reductase family.</text>
</comment>
<evidence type="ECO:0000256" key="6">
    <source>
        <dbReference type="ARBA" id="ARBA00023244"/>
    </source>
</evidence>
<keyword evidence="6 8" id="KW-0627">Porphyrin biosynthesis</keyword>
<evidence type="ECO:0000256" key="12">
    <source>
        <dbReference type="PIRSR" id="PIRSR000445-4"/>
    </source>
</evidence>
<dbReference type="InterPro" id="IPR006151">
    <property type="entry name" value="Shikm_DH/Glu-tRNA_Rdtase"/>
</dbReference>
<comment type="subunit">
    <text evidence="8">Homodimer.</text>
</comment>
<dbReference type="SUPFAM" id="SSF69075">
    <property type="entry name" value="Glutamyl tRNA-reductase dimerization domain"/>
    <property type="match status" value="1"/>
</dbReference>
<dbReference type="PROSITE" id="PS00747">
    <property type="entry name" value="GLUTR"/>
    <property type="match status" value="1"/>
</dbReference>
<evidence type="ECO:0000256" key="7">
    <source>
        <dbReference type="ARBA" id="ARBA00047464"/>
    </source>
</evidence>
<comment type="function">
    <text evidence="8">Catalyzes the NADPH-dependent reduction of glutamyl-tRNA(Glu) to glutamate 1-semialdehyde (GSA).</text>
</comment>
<sequence length="465" mass="49884">MRSAGVISGVSVAHDRASVQEIECASEDDVQTVVDYLLAQEGVTEAFSLQTCNRAEAYVVTEDAADGRRALDDFAPEVRDGGVRHMDHEESLRHLMRVSAGLESLVLGEDQIIGQVKAAIEASRDVGGIGPMLEDALLKAVHVGERARSETAINEGAVSLGSAAVRLARSELDDPIETAQTLVVGAGEMGTLAAQALSSADVAELVVANRTVARAERLVEDLPGTTEATGLDSIESAIAAADLVITATSSPDYVVEAATLADAGETMLIDIAQPRDVDPAVGDLTDVVVHDIDDLETVTDQTEVQRERAAQQVEVMIDEEFDRLLAAYKRKRADEAISSMYEAAEYVKRREVSTALSKLEAQGDLNDEQRETVESLADALVGQILAAPTKSLRDAAGDDDWTTIQTAMRLFDPGFDDIPTRRPDEQAESKRPSFGASGSRPDQNSDRAESNDELPRRVLEQLSDD</sequence>
<keyword evidence="4 8" id="KW-0521">NADP</keyword>
<feature type="domain" description="Tetrapyrrole biosynthesis glutamyl-tRNA reductase dimerisation" evidence="15">
    <location>
        <begin position="312"/>
        <end position="412"/>
    </location>
</feature>
<proteinExistence type="inferred from homology"/>
<gene>
    <name evidence="8" type="primary">hemA</name>
    <name evidence="18" type="ORF">SAMN04488691_105277</name>
</gene>
<evidence type="ECO:0000259" key="17">
    <source>
        <dbReference type="Pfam" id="PF05201"/>
    </source>
</evidence>
<protein>
    <recommendedName>
        <fullName evidence="3 8">Glutamyl-tRNA reductase</fullName>
        <shortName evidence="8">GluTR</shortName>
        <ecNumber evidence="3 8">1.2.1.70</ecNumber>
    </recommendedName>
</protein>
<evidence type="ECO:0000256" key="3">
    <source>
        <dbReference type="ARBA" id="ARBA00012970"/>
    </source>
</evidence>
<dbReference type="UniPathway" id="UPA00251">
    <property type="reaction ID" value="UER00316"/>
</dbReference>
<feature type="binding site" evidence="8 10">
    <location>
        <begin position="109"/>
        <end position="111"/>
    </location>
    <ligand>
        <name>substrate</name>
    </ligand>
</feature>
<keyword evidence="5 8" id="KW-0560">Oxidoreductase</keyword>
<dbReference type="Pfam" id="PF01488">
    <property type="entry name" value="Shikimate_DH"/>
    <property type="match status" value="1"/>
</dbReference>
<feature type="binding site" evidence="8 10">
    <location>
        <position position="104"/>
    </location>
    <ligand>
        <name>substrate</name>
    </ligand>
</feature>
<feature type="domain" description="Glutamyl-tRNA reductase N-terminal" evidence="17">
    <location>
        <begin position="10"/>
        <end position="151"/>
    </location>
</feature>
<dbReference type="Pfam" id="PF05201">
    <property type="entry name" value="GlutR_N"/>
    <property type="match status" value="1"/>
</dbReference>
<feature type="binding site" evidence="8 11">
    <location>
        <begin position="185"/>
        <end position="190"/>
    </location>
    <ligand>
        <name>NADP(+)</name>
        <dbReference type="ChEBI" id="CHEBI:58349"/>
    </ligand>
</feature>
<evidence type="ECO:0000256" key="5">
    <source>
        <dbReference type="ARBA" id="ARBA00023002"/>
    </source>
</evidence>
<evidence type="ECO:0000256" key="8">
    <source>
        <dbReference type="HAMAP-Rule" id="MF_00087"/>
    </source>
</evidence>
<dbReference type="GO" id="GO:0050661">
    <property type="term" value="F:NADP binding"/>
    <property type="evidence" value="ECO:0007669"/>
    <property type="project" value="InterPro"/>
</dbReference>
<dbReference type="Gene3D" id="3.30.460.30">
    <property type="entry name" value="Glutamyl-tRNA reductase, N-terminal domain"/>
    <property type="match status" value="1"/>
</dbReference>
<reference evidence="18 19" key="1">
    <citation type="submission" date="2016-10" db="EMBL/GenBank/DDBJ databases">
        <authorList>
            <person name="de Groot N.N."/>
        </authorList>
    </citation>
    <scope>NUCLEOTIDE SEQUENCE [LARGE SCALE GENOMIC DNA]</scope>
    <source>
        <strain evidence="18 19">CDM_5</strain>
    </source>
</reference>
<dbReference type="InterPro" id="IPR036453">
    <property type="entry name" value="GluRdtase_dimer_dom_sf"/>
</dbReference>
<dbReference type="NCBIfam" id="TIGR01035">
    <property type="entry name" value="hemA"/>
    <property type="match status" value="1"/>
</dbReference>
<dbReference type="GO" id="GO:0019353">
    <property type="term" value="P:protoporphyrinogen IX biosynthetic process from glutamate"/>
    <property type="evidence" value="ECO:0007669"/>
    <property type="project" value="TreeGrafter"/>
</dbReference>
<feature type="site" description="Important for activity" evidence="8 12">
    <location>
        <position position="94"/>
    </location>
</feature>
<dbReference type="EC" id="1.2.1.70" evidence="3 8"/>
<dbReference type="Pfam" id="PF00745">
    <property type="entry name" value="GlutR_dimer"/>
    <property type="match status" value="1"/>
</dbReference>
<dbReference type="InterPro" id="IPR018214">
    <property type="entry name" value="GluRdtase_CS"/>
</dbReference>
<evidence type="ECO:0000256" key="1">
    <source>
        <dbReference type="ARBA" id="ARBA00005059"/>
    </source>
</evidence>
<feature type="domain" description="Quinate/shikimate 5-dehydrogenase/glutamyl-tRNA reductase" evidence="16">
    <location>
        <begin position="167"/>
        <end position="298"/>
    </location>
</feature>
<dbReference type="OrthoDB" id="4562at2157"/>
<feature type="binding site" evidence="8 10">
    <location>
        <begin position="51"/>
        <end position="54"/>
    </location>
    <ligand>
        <name>substrate</name>
    </ligand>
</feature>
<dbReference type="PIRSF" id="PIRSF000445">
    <property type="entry name" value="4pyrrol_synth_GluRdtase"/>
    <property type="match status" value="1"/>
</dbReference>
<feature type="compositionally biased region" description="Basic and acidic residues" evidence="14">
    <location>
        <begin position="443"/>
        <end position="459"/>
    </location>
</feature>
<dbReference type="AlphaFoldDB" id="A0A1H7R5Y5"/>
<organism evidence="18 19">
    <name type="scientific">Haloferax larsenii</name>
    <dbReference type="NCBI Taxonomy" id="302484"/>
    <lineage>
        <taxon>Archaea</taxon>
        <taxon>Methanobacteriati</taxon>
        <taxon>Methanobacteriota</taxon>
        <taxon>Stenosarchaea group</taxon>
        <taxon>Halobacteria</taxon>
        <taxon>Halobacteriales</taxon>
        <taxon>Haloferacaceae</taxon>
        <taxon>Haloferax</taxon>
    </lineage>
</organism>
<dbReference type="InterPro" id="IPR000343">
    <property type="entry name" value="4pyrrol_synth_GluRdtase"/>
</dbReference>
<dbReference type="HAMAP" id="MF_00087">
    <property type="entry name" value="Glu_tRNA_reductase"/>
    <property type="match status" value="1"/>
</dbReference>
<dbReference type="CDD" id="cd05213">
    <property type="entry name" value="NAD_bind_Glutamyl_tRNA_reduct"/>
    <property type="match status" value="1"/>
</dbReference>
<comment type="pathway">
    <text evidence="1 8 13">Porphyrin-containing compound metabolism; protoporphyrin-IX biosynthesis; 5-aminolevulinate from L-glutamyl-tRNA(Glu): step 1/2.</text>
</comment>
<evidence type="ECO:0000259" key="16">
    <source>
        <dbReference type="Pfam" id="PF01488"/>
    </source>
</evidence>
<evidence type="ECO:0000313" key="19">
    <source>
        <dbReference type="Proteomes" id="UP000183894"/>
    </source>
</evidence>
<dbReference type="FunFam" id="3.40.50.720:FF:000031">
    <property type="entry name" value="Glutamyl-tRNA reductase"/>
    <property type="match status" value="1"/>
</dbReference>
<dbReference type="SUPFAM" id="SSF51735">
    <property type="entry name" value="NAD(P)-binding Rossmann-fold domains"/>
    <property type="match status" value="1"/>
</dbReference>
<name>A0A1H7R5Y5_HALLR</name>
<evidence type="ECO:0000313" key="18">
    <source>
        <dbReference type="EMBL" id="SEL55324.1"/>
    </source>
</evidence>
<feature type="active site" description="Nucleophile" evidence="8 9">
    <location>
        <position position="52"/>
    </location>
</feature>
<evidence type="ECO:0000256" key="13">
    <source>
        <dbReference type="RuleBase" id="RU000584"/>
    </source>
</evidence>
<dbReference type="PANTHER" id="PTHR43013">
    <property type="entry name" value="GLUTAMYL-TRNA REDUCTASE"/>
    <property type="match status" value="1"/>
</dbReference>
<evidence type="ECO:0000256" key="11">
    <source>
        <dbReference type="PIRSR" id="PIRSR000445-3"/>
    </source>
</evidence>
<dbReference type="InterPro" id="IPR036343">
    <property type="entry name" value="GluRdtase_N_sf"/>
</dbReference>